<dbReference type="AlphaFoldDB" id="A0A098BL90"/>
<accession>A0A098BL90</accession>
<protein>
    <submittedName>
        <fullName evidence="1">Uncharacterized protein</fullName>
    </submittedName>
</protein>
<sequence length="68" mass="7495">MKVRELLEKLSGLDLDTEVLLIPAKSSGVSDRPRVRVEDGATSRYGYVLPVSLYGEMSGDSRPVVWIS</sequence>
<evidence type="ECO:0000313" key="1">
    <source>
        <dbReference type="EMBL" id="CDZ88972.1"/>
    </source>
</evidence>
<dbReference type="Proteomes" id="UP000042997">
    <property type="component" value="Unassembled WGS sequence"/>
</dbReference>
<evidence type="ECO:0000313" key="2">
    <source>
        <dbReference type="Proteomes" id="UP000042997"/>
    </source>
</evidence>
<dbReference type="EMBL" id="CCSD01000056">
    <property type="protein sequence ID" value="CDZ88972.1"/>
    <property type="molecule type" value="Genomic_DNA"/>
</dbReference>
<proteinExistence type="predicted"/>
<organism evidence="1 2">
    <name type="scientific">Rhodococcus ruber</name>
    <dbReference type="NCBI Taxonomy" id="1830"/>
    <lineage>
        <taxon>Bacteria</taxon>
        <taxon>Bacillati</taxon>
        <taxon>Actinomycetota</taxon>
        <taxon>Actinomycetes</taxon>
        <taxon>Mycobacteriales</taxon>
        <taxon>Nocardiaceae</taxon>
        <taxon>Rhodococcus</taxon>
    </lineage>
</organism>
<gene>
    <name evidence="1" type="ORF">RHRU231_450139</name>
</gene>
<name>A0A098BL90_9NOCA</name>
<reference evidence="1 2" key="1">
    <citation type="journal article" date="2014" name="Genome Announc.">
        <title>Draft Genome Sequence of Propane- and Butane-Oxidizing Actinobacterium Rhodococcus ruber IEGM 231.</title>
        <authorList>
            <person name="Ivshina I.B."/>
            <person name="Kuyukina M.S."/>
            <person name="Krivoruchko A.V."/>
            <person name="Barbe V."/>
            <person name="Fischer C."/>
        </authorList>
    </citation>
    <scope>NUCLEOTIDE SEQUENCE [LARGE SCALE GENOMIC DNA]</scope>
</reference>